<dbReference type="NCBIfam" id="NF009150">
    <property type="entry name" value="PRK12497.1-3"/>
    <property type="match status" value="1"/>
</dbReference>
<evidence type="ECO:0000313" key="4">
    <source>
        <dbReference type="Proteomes" id="UP000034682"/>
    </source>
</evidence>
<dbReference type="Pfam" id="PF02021">
    <property type="entry name" value="UPF0102"/>
    <property type="match status" value="1"/>
</dbReference>
<dbReference type="Proteomes" id="UP000034682">
    <property type="component" value="Unassembled WGS sequence"/>
</dbReference>
<name>A0A0G1VBH4_9BACT</name>
<dbReference type="PANTHER" id="PTHR34039">
    <property type="entry name" value="UPF0102 PROTEIN YRAN"/>
    <property type="match status" value="1"/>
</dbReference>
<dbReference type="InterPro" id="IPR011856">
    <property type="entry name" value="tRNA_endonuc-like_dom_sf"/>
</dbReference>
<comment type="similarity">
    <text evidence="1 2">Belongs to the UPF0102 family.</text>
</comment>
<accession>A0A0G1VBH4</accession>
<dbReference type="GO" id="GO:0003676">
    <property type="term" value="F:nucleic acid binding"/>
    <property type="evidence" value="ECO:0007669"/>
    <property type="project" value="InterPro"/>
</dbReference>
<evidence type="ECO:0000256" key="1">
    <source>
        <dbReference type="ARBA" id="ARBA00006738"/>
    </source>
</evidence>
<dbReference type="InterPro" id="IPR003509">
    <property type="entry name" value="UPF0102_YraN-like"/>
</dbReference>
<evidence type="ECO:0000256" key="2">
    <source>
        <dbReference type="HAMAP-Rule" id="MF_00048"/>
    </source>
</evidence>
<gene>
    <name evidence="3" type="ORF">UY02_C0049G0002</name>
</gene>
<dbReference type="EMBL" id="LCOK01000049">
    <property type="protein sequence ID" value="KKU75518.1"/>
    <property type="molecule type" value="Genomic_DNA"/>
</dbReference>
<evidence type="ECO:0000313" key="3">
    <source>
        <dbReference type="EMBL" id="KKU75518.1"/>
    </source>
</evidence>
<proteinExistence type="inferred from homology"/>
<organism evidence="3 4">
    <name type="scientific">Candidatus Giovannonibacteria bacterium GW2011_GWB1_47_6b</name>
    <dbReference type="NCBI Taxonomy" id="1618655"/>
    <lineage>
        <taxon>Bacteria</taxon>
        <taxon>Candidatus Giovannoniibacteriota</taxon>
    </lineage>
</organism>
<dbReference type="InterPro" id="IPR011335">
    <property type="entry name" value="Restrct_endonuc-II-like"/>
</dbReference>
<dbReference type="AlphaFoldDB" id="A0A0G1VBH4"/>
<sequence length="120" mass="13801">MAEHNVIGKHGEAIAKKYLEGKGYAILGQNYRTKRAEIDIIARKHDVLVFIEVRTKHHEQFGSPEETLNHKKRMKILRNALAYVARARHQGPYRIDAVCIVLDQQQKVERIAHYESIACG</sequence>
<comment type="caution">
    <text evidence="3">The sequence shown here is derived from an EMBL/GenBank/DDBJ whole genome shotgun (WGS) entry which is preliminary data.</text>
</comment>
<dbReference type="PANTHER" id="PTHR34039:SF1">
    <property type="entry name" value="UPF0102 PROTEIN YRAN"/>
    <property type="match status" value="1"/>
</dbReference>
<dbReference type="SUPFAM" id="SSF52980">
    <property type="entry name" value="Restriction endonuclease-like"/>
    <property type="match status" value="1"/>
</dbReference>
<dbReference type="CDD" id="cd20736">
    <property type="entry name" value="PoNe_Nuclease"/>
    <property type="match status" value="1"/>
</dbReference>
<dbReference type="HAMAP" id="MF_00048">
    <property type="entry name" value="UPF0102"/>
    <property type="match status" value="1"/>
</dbReference>
<dbReference type="Gene3D" id="3.40.1350.10">
    <property type="match status" value="1"/>
</dbReference>
<reference evidence="3 4" key="1">
    <citation type="journal article" date="2015" name="Nature">
        <title>rRNA introns, odd ribosomes, and small enigmatic genomes across a large radiation of phyla.</title>
        <authorList>
            <person name="Brown C.T."/>
            <person name="Hug L.A."/>
            <person name="Thomas B.C."/>
            <person name="Sharon I."/>
            <person name="Castelle C.J."/>
            <person name="Singh A."/>
            <person name="Wilkins M.J."/>
            <person name="Williams K.H."/>
            <person name="Banfield J.F."/>
        </authorList>
    </citation>
    <scope>NUCLEOTIDE SEQUENCE [LARGE SCALE GENOMIC DNA]</scope>
</reference>
<protein>
    <recommendedName>
        <fullName evidence="2">UPF0102 protein UY02_C0049G0002</fullName>
    </recommendedName>
</protein>